<dbReference type="RefSeq" id="WP_024105789.1">
    <property type="nucleotide sequence ID" value="NZ_CP162003.1"/>
</dbReference>
<protein>
    <recommendedName>
        <fullName evidence="3">Baseplate protein J-like domain-containing protein</fullName>
    </recommendedName>
</protein>
<evidence type="ECO:0008006" key="3">
    <source>
        <dbReference type="Google" id="ProtNLM"/>
    </source>
</evidence>
<dbReference type="Proteomes" id="UP000245055">
    <property type="component" value="Unassembled WGS sequence"/>
</dbReference>
<organism evidence="1 2">
    <name type="scientific">Dickeya dianthicola</name>
    <dbReference type="NCBI Taxonomy" id="204039"/>
    <lineage>
        <taxon>Bacteria</taxon>
        <taxon>Pseudomonadati</taxon>
        <taxon>Pseudomonadota</taxon>
        <taxon>Gammaproteobacteria</taxon>
        <taxon>Enterobacterales</taxon>
        <taxon>Pectobacteriaceae</taxon>
        <taxon>Dickeya</taxon>
    </lineage>
</organism>
<name>A0AAX1C6P0_9GAMM</name>
<dbReference type="AlphaFoldDB" id="A0AAX1C6P0"/>
<reference evidence="1 2" key="1">
    <citation type="submission" date="2018-05" db="EMBL/GenBank/DDBJ databases">
        <title>Genomic diversity of pathogens causing Blackleg of Potato in Pakistan.</title>
        <authorList>
            <person name="Sarfraz S."/>
            <person name="Riaz K."/>
            <person name="Oulghazi S."/>
            <person name="Cigna J."/>
            <person name="Sahi S.T."/>
            <person name="Khan S.H."/>
            <person name="Hameed A."/>
            <person name="Faure D."/>
        </authorList>
    </citation>
    <scope>NUCLEOTIDE SEQUENCE [LARGE SCALE GENOMIC DNA]</scope>
    <source>
        <strain evidence="1 2">SS70</strain>
    </source>
</reference>
<comment type="caution">
    <text evidence="1">The sequence shown here is derived from an EMBL/GenBank/DDBJ whole genome shotgun (WGS) entry which is preliminary data.</text>
</comment>
<dbReference type="EMBL" id="QESZ01000012">
    <property type="protein sequence ID" value="PWD73821.1"/>
    <property type="molecule type" value="Genomic_DNA"/>
</dbReference>
<gene>
    <name evidence="1" type="ORF">DF213_09140</name>
</gene>
<evidence type="ECO:0000313" key="2">
    <source>
        <dbReference type="Proteomes" id="UP000245055"/>
    </source>
</evidence>
<accession>A0AAX1C6P0</accession>
<sequence length="1261" mass="136455">MRTNVDSDSLAGEINRRLDPDSIAIDDRDMRDRLAFAAAIADLVVFYDARNQAAGNWRALMLKDPAILLAVISKTPYQPLHFRFSQLQRPLSQYPLSPLNRQAGAGEAPDNRAEAVQQLLLLLDTMFEHINTWGVYLSQSTVAYPLRQFVLEAIPQSLSDCLWQRIGAQRYLAEAIPGWALPMPDISQFGELWRNRGPHVARPASLPAALSLLETLYHQLFSFFMQVITSAKDAFYALCDQQNDFPDTALVIAFNRLLQFSQAGLNSFSRRHLDFYYRTLLQQQPRPAQPDQTFLCLTLVAGQAPVTIAAGTAFLAGSDAEQRPITVVSTQDSEINGIRLGAVITSNYAQDENGGKQLYVDTLPDSTQVRRDAQHHILTSDWFGENGVQTRTQGLAFASPMFCLSAGERVLTLTLTLDQPVDVAAYQQTAVALSSAKQWLEVTGRCRWQPGDTPAQISVVVTLEAAFPAVAAFAAAPSSAFDAALPYCRLWLPPTVDLQHPPRLLALQIAVDVSQSPAVTVISGGAPLPAGKPMAAFGPTPMLGDRCCLSAPEVFSQPLTQLSLQFFWDHPPADLSQYYAAYNQWLAKHGGSDATFSNTACQVDWQADTPTGWQTQPAILTIAPPAGDVPPLPAPQRRSWFQRMWQRLWQRLWHPTRHVADEEVQAAGGLFAQTQSGKLNANAPTSTFSFRFPPEMTWRTPAGDPTAAMPPPHLRMTLSAPSPAFGFGMYPQLVAGISLENAKALMSFWGKGDTTAMPNPPWVPKVTQVLVSYRARQTLDFTQPQALTQAFTLVHLGTLANYCYFSQSAGTTASQLSLAGVALQPDAATSTPGLALYQGVCQAASAVFMPLTALAPPCRLSLFIELAQDVETASSPAAIPMYYWSLTGWKPLGVLSDQTDGLSASGVIVLDLPSDMALDTPVLATDADAPGAMQPRGWLLMTQATPRRVRVAYCNTQGMRVQRQTPMTLPAGVTPRLAAGSITALATANPAIAAIVQPFDSTGGRPAEDDTLFRQRVSQRLKTKDRLHSQWDGALLARQVYPGLFFVKNLSATRPGEVRFGVVQAYDNAGAASAFRPAVPRDGLNQILAYLSARQSAMAQASVCNLRPEPVQVVATLVIGAATNANDLAQALTQSINLFLSPWIRADQPQYPIAAGVSSAAVASVLTRFDEVAAIQQLQLRKLRSDSPDATVPVDATVPAAPSAGITAQDALLQPTDEDQLLVSALNHQLTFIRAGSTGTSAMIQSAAVPMPQNTLREVSA</sequence>
<proteinExistence type="predicted"/>
<evidence type="ECO:0000313" key="1">
    <source>
        <dbReference type="EMBL" id="PWD73821.1"/>
    </source>
</evidence>